<dbReference type="AlphaFoldDB" id="A0AB40BJP1"/>
<sequence length="150" mass="16944">MARGRGRGWKLVIQKDFPVVDGFKLKDVGDVEEKNKKHGAVKEKSLGGEACDQVLMDGPFTFDNHLLVLKKWHPRLNVDTNAYALPIWIQLPGLPWKFWTKNMLSKIGSVCGNPLYCDKCTLSKVKLGYARILMEMDSSGDFPEMIDPYG</sequence>
<reference evidence="2" key="1">
    <citation type="submission" date="2025-08" db="UniProtKB">
        <authorList>
            <consortium name="RefSeq"/>
        </authorList>
    </citation>
    <scope>IDENTIFICATION</scope>
</reference>
<keyword evidence="1" id="KW-1185">Reference proteome</keyword>
<dbReference type="PANTHER" id="PTHR31286:SF165">
    <property type="entry name" value="DUF4283 DOMAIN-CONTAINING PROTEIN"/>
    <property type="match status" value="1"/>
</dbReference>
<dbReference type="Proteomes" id="UP001515500">
    <property type="component" value="Chromosome 6"/>
</dbReference>
<protein>
    <submittedName>
        <fullName evidence="2">Uncharacterized protein LOC120262983</fullName>
    </submittedName>
</protein>
<dbReference type="PANTHER" id="PTHR31286">
    <property type="entry name" value="GLYCINE-RICH CELL WALL STRUCTURAL PROTEIN 1.8-LIKE"/>
    <property type="match status" value="1"/>
</dbReference>
<name>A0AB40BJP1_DIOCR</name>
<evidence type="ECO:0000313" key="2">
    <source>
        <dbReference type="RefSeq" id="XP_039126841.1"/>
    </source>
</evidence>
<dbReference type="GeneID" id="120262983"/>
<proteinExistence type="predicted"/>
<accession>A0AB40BJP1</accession>
<evidence type="ECO:0000313" key="1">
    <source>
        <dbReference type="Proteomes" id="UP001515500"/>
    </source>
</evidence>
<dbReference type="RefSeq" id="XP_039126841.1">
    <property type="nucleotide sequence ID" value="XM_039270907.1"/>
</dbReference>
<gene>
    <name evidence="2" type="primary">LOC120262983</name>
</gene>
<organism evidence="1 2">
    <name type="scientific">Dioscorea cayennensis subsp. rotundata</name>
    <name type="common">White Guinea yam</name>
    <name type="synonym">Dioscorea rotundata</name>
    <dbReference type="NCBI Taxonomy" id="55577"/>
    <lineage>
        <taxon>Eukaryota</taxon>
        <taxon>Viridiplantae</taxon>
        <taxon>Streptophyta</taxon>
        <taxon>Embryophyta</taxon>
        <taxon>Tracheophyta</taxon>
        <taxon>Spermatophyta</taxon>
        <taxon>Magnoliopsida</taxon>
        <taxon>Liliopsida</taxon>
        <taxon>Dioscoreales</taxon>
        <taxon>Dioscoreaceae</taxon>
        <taxon>Dioscorea</taxon>
    </lineage>
</organism>
<dbReference type="InterPro" id="IPR040256">
    <property type="entry name" value="At4g02000-like"/>
</dbReference>